<dbReference type="RefSeq" id="WP_344731558.1">
    <property type="nucleotide sequence ID" value="NZ_BAAAZH010000003.1"/>
</dbReference>
<evidence type="ECO:0000256" key="1">
    <source>
        <dbReference type="SAM" id="MobiDB-lite"/>
    </source>
</evidence>
<dbReference type="Proteomes" id="UP001501495">
    <property type="component" value="Unassembled WGS sequence"/>
</dbReference>
<evidence type="ECO:0000313" key="2">
    <source>
        <dbReference type="EMBL" id="GAA4109721.1"/>
    </source>
</evidence>
<feature type="region of interest" description="Disordered" evidence="1">
    <location>
        <begin position="171"/>
        <end position="216"/>
    </location>
</feature>
<keyword evidence="3" id="KW-1185">Reference proteome</keyword>
<accession>A0ABP7XAS4</accession>
<comment type="caution">
    <text evidence="2">The sequence shown here is derived from an EMBL/GenBank/DDBJ whole genome shotgun (WGS) entry which is preliminary data.</text>
</comment>
<dbReference type="EMBL" id="BAAAZH010000003">
    <property type="protein sequence ID" value="GAA4109721.1"/>
    <property type="molecule type" value="Genomic_DNA"/>
</dbReference>
<proteinExistence type="predicted"/>
<reference evidence="3" key="1">
    <citation type="journal article" date="2019" name="Int. J. Syst. Evol. Microbiol.">
        <title>The Global Catalogue of Microorganisms (GCM) 10K type strain sequencing project: providing services to taxonomists for standard genome sequencing and annotation.</title>
        <authorList>
            <consortium name="The Broad Institute Genomics Platform"/>
            <consortium name="The Broad Institute Genome Sequencing Center for Infectious Disease"/>
            <person name="Wu L."/>
            <person name="Ma J."/>
        </authorList>
    </citation>
    <scope>NUCLEOTIDE SEQUENCE [LARGE SCALE GENOMIC DNA]</scope>
    <source>
        <strain evidence="3">JCM 16703</strain>
    </source>
</reference>
<sequence>MAITLKSLDLKTEATKTLYAGAGAVDLAVETVRESVTEYVADVQKKIAEVQADVLTRVADVQKAVQGIDLEPKKVRAQATTVVNTRVETLTDEAKARRAAIEARVAELQAQATALPTKVQSALTENVATATAAYDDLAKRGEVVVARLRKQELAQEAAKVVEDAAEVAKAPAKKAPAKKAAAKKAPAKKAPAKKAPAKKAAAKKAPAKKAPAKKAAPVVEAAAEVIPGIDA</sequence>
<name>A0ABP7XAS4_9ACTN</name>
<organism evidence="2 3">
    <name type="scientific">Nocardioides fonticola</name>
    <dbReference type="NCBI Taxonomy" id="450363"/>
    <lineage>
        <taxon>Bacteria</taxon>
        <taxon>Bacillati</taxon>
        <taxon>Actinomycetota</taxon>
        <taxon>Actinomycetes</taxon>
        <taxon>Propionibacteriales</taxon>
        <taxon>Nocardioidaceae</taxon>
        <taxon>Nocardioides</taxon>
    </lineage>
</organism>
<evidence type="ECO:0008006" key="4">
    <source>
        <dbReference type="Google" id="ProtNLM"/>
    </source>
</evidence>
<protein>
    <recommendedName>
        <fullName evidence="4">Heparin binding hemagglutinin HbhA</fullName>
    </recommendedName>
</protein>
<gene>
    <name evidence="2" type="ORF">GCM10022215_04300</name>
</gene>
<feature type="compositionally biased region" description="Basic residues" evidence="1">
    <location>
        <begin position="171"/>
        <end position="212"/>
    </location>
</feature>
<evidence type="ECO:0000313" key="3">
    <source>
        <dbReference type="Proteomes" id="UP001501495"/>
    </source>
</evidence>